<evidence type="ECO:0000256" key="1">
    <source>
        <dbReference type="ARBA" id="ARBA00004123"/>
    </source>
</evidence>
<comment type="caution">
    <text evidence="9">The sequence shown here is derived from an EMBL/GenBank/DDBJ whole genome shotgun (WGS) entry which is preliminary data.</text>
</comment>
<dbReference type="Gene3D" id="2.30.31.10">
    <property type="entry name" value="Transcriptional Coactivator Pc4, Chain A"/>
    <property type="match status" value="1"/>
</dbReference>
<protein>
    <submittedName>
        <fullName evidence="9">RNA polymerase II transcriptional coactivator</fullName>
    </submittedName>
</protein>
<dbReference type="Pfam" id="PF02229">
    <property type="entry name" value="PC4"/>
    <property type="match status" value="1"/>
</dbReference>
<dbReference type="GO" id="GO:0005634">
    <property type="term" value="C:nucleus"/>
    <property type="evidence" value="ECO:0000318"/>
    <property type="project" value="GO_Central"/>
</dbReference>
<evidence type="ECO:0000256" key="4">
    <source>
        <dbReference type="ARBA" id="ARBA00023125"/>
    </source>
</evidence>
<evidence type="ECO:0000313" key="10">
    <source>
        <dbReference type="Proteomes" id="UP000036987"/>
    </source>
</evidence>
<keyword evidence="10" id="KW-1185">Reference proteome</keyword>
<feature type="domain" description="Transcriptional coactivator p15 (PC4) C-terminal" evidence="8">
    <location>
        <begin position="37"/>
        <end position="88"/>
    </location>
</feature>
<dbReference type="AlphaFoldDB" id="A0A0K9NTB5"/>
<reference evidence="10" key="1">
    <citation type="journal article" date="2016" name="Nature">
        <title>The genome of the seagrass Zostera marina reveals angiosperm adaptation to the sea.</title>
        <authorList>
            <person name="Olsen J.L."/>
            <person name="Rouze P."/>
            <person name="Verhelst B."/>
            <person name="Lin Y.-C."/>
            <person name="Bayer T."/>
            <person name="Collen J."/>
            <person name="Dattolo E."/>
            <person name="De Paoli E."/>
            <person name="Dittami S."/>
            <person name="Maumus F."/>
            <person name="Michel G."/>
            <person name="Kersting A."/>
            <person name="Lauritano C."/>
            <person name="Lohaus R."/>
            <person name="Toepel M."/>
            <person name="Tonon T."/>
            <person name="Vanneste K."/>
            <person name="Amirebrahimi M."/>
            <person name="Brakel J."/>
            <person name="Bostroem C."/>
            <person name="Chovatia M."/>
            <person name="Grimwood J."/>
            <person name="Jenkins J.W."/>
            <person name="Jueterbock A."/>
            <person name="Mraz A."/>
            <person name="Stam W.T."/>
            <person name="Tice H."/>
            <person name="Bornberg-Bauer E."/>
            <person name="Green P.J."/>
            <person name="Pearson G.A."/>
            <person name="Procaccini G."/>
            <person name="Duarte C.M."/>
            <person name="Schmutz J."/>
            <person name="Reusch T.B.H."/>
            <person name="Van de Peer Y."/>
        </authorList>
    </citation>
    <scope>NUCLEOTIDE SEQUENCE [LARGE SCALE GENOMIC DNA]</scope>
    <source>
        <strain evidence="10">cv. Finnish</strain>
    </source>
</reference>
<dbReference type="GO" id="GO:0005667">
    <property type="term" value="C:transcription regulator complex"/>
    <property type="evidence" value="ECO:0000318"/>
    <property type="project" value="GO_Central"/>
</dbReference>
<dbReference type="STRING" id="29655.A0A0K9NTB5"/>
<dbReference type="GO" id="GO:0003677">
    <property type="term" value="F:DNA binding"/>
    <property type="evidence" value="ECO:0007669"/>
    <property type="project" value="UniProtKB-KW"/>
</dbReference>
<dbReference type="OrthoDB" id="2505440at2759"/>
<accession>A0A0K9NTB5</accession>
<dbReference type="Proteomes" id="UP000036987">
    <property type="component" value="Unassembled WGS sequence"/>
</dbReference>
<evidence type="ECO:0000256" key="7">
    <source>
        <dbReference type="SAM" id="MobiDB-lite"/>
    </source>
</evidence>
<evidence type="ECO:0000259" key="8">
    <source>
        <dbReference type="Pfam" id="PF02229"/>
    </source>
</evidence>
<evidence type="ECO:0000256" key="3">
    <source>
        <dbReference type="ARBA" id="ARBA00023015"/>
    </source>
</evidence>
<evidence type="ECO:0000256" key="2">
    <source>
        <dbReference type="ARBA" id="ARBA00009001"/>
    </source>
</evidence>
<keyword evidence="4" id="KW-0238">DNA-binding</keyword>
<dbReference type="GO" id="GO:0060261">
    <property type="term" value="P:positive regulation of transcription initiation by RNA polymerase II"/>
    <property type="evidence" value="ECO:0007669"/>
    <property type="project" value="InterPro"/>
</dbReference>
<dbReference type="InterPro" id="IPR009044">
    <property type="entry name" value="ssDNA-bd_transcriptional_reg"/>
</dbReference>
<organism evidence="9 10">
    <name type="scientific">Zostera marina</name>
    <name type="common">Eelgrass</name>
    <dbReference type="NCBI Taxonomy" id="29655"/>
    <lineage>
        <taxon>Eukaryota</taxon>
        <taxon>Viridiplantae</taxon>
        <taxon>Streptophyta</taxon>
        <taxon>Embryophyta</taxon>
        <taxon>Tracheophyta</taxon>
        <taxon>Spermatophyta</taxon>
        <taxon>Magnoliopsida</taxon>
        <taxon>Liliopsida</taxon>
        <taxon>Zosteraceae</taxon>
        <taxon>Zostera</taxon>
    </lineage>
</organism>
<dbReference type="GO" id="GO:0003713">
    <property type="term" value="F:transcription coactivator activity"/>
    <property type="evidence" value="ECO:0000318"/>
    <property type="project" value="GO_Central"/>
</dbReference>
<name>A0A0K9NTB5_ZOSMR</name>
<comment type="similarity">
    <text evidence="2">Belongs to the transcriptional coactivator PC4 family.</text>
</comment>
<dbReference type="PANTHER" id="PTHR13215">
    <property type="entry name" value="RNA POLYMERASE II TRANSCRIPTIONAL COACTIVATOR"/>
    <property type="match status" value="1"/>
</dbReference>
<gene>
    <name evidence="9" type="ORF">ZOSMA_623G00040</name>
</gene>
<dbReference type="InterPro" id="IPR003173">
    <property type="entry name" value="PC4_C"/>
</dbReference>
<sequence>MWKKGSKRKADETELSDAGDAKPTKNDKAESGIQLVFELSKNRKVSVKTLGNKILVDIREFYTKDGNTLPGKKGISLTLDQWNILKEHMSEIDYAIKEES</sequence>
<proteinExistence type="inferred from homology"/>
<feature type="compositionally biased region" description="Basic and acidic residues" evidence="7">
    <location>
        <begin position="19"/>
        <end position="29"/>
    </location>
</feature>
<evidence type="ECO:0000256" key="6">
    <source>
        <dbReference type="ARBA" id="ARBA00023242"/>
    </source>
</evidence>
<keyword evidence="6" id="KW-0539">Nucleus</keyword>
<keyword evidence="3" id="KW-0805">Transcription regulation</keyword>
<comment type="subcellular location">
    <subcellularLocation>
        <location evidence="1">Nucleus</location>
    </subcellularLocation>
</comment>
<keyword evidence="5" id="KW-0804">Transcription</keyword>
<dbReference type="InterPro" id="IPR045125">
    <property type="entry name" value="Sub1/Tcp4-like"/>
</dbReference>
<evidence type="ECO:0000256" key="5">
    <source>
        <dbReference type="ARBA" id="ARBA00023163"/>
    </source>
</evidence>
<feature type="region of interest" description="Disordered" evidence="7">
    <location>
        <begin position="1"/>
        <end position="29"/>
    </location>
</feature>
<evidence type="ECO:0000313" key="9">
    <source>
        <dbReference type="EMBL" id="KMZ60019.1"/>
    </source>
</evidence>
<dbReference type="SUPFAM" id="SSF54447">
    <property type="entry name" value="ssDNA-binding transcriptional regulator domain"/>
    <property type="match status" value="1"/>
</dbReference>
<dbReference type="OMA" id="HASEDDT"/>
<dbReference type="EMBL" id="LFYR01001668">
    <property type="protein sequence ID" value="KMZ60019.1"/>
    <property type="molecule type" value="Genomic_DNA"/>
</dbReference>